<keyword evidence="10" id="KW-1015">Disulfide bond</keyword>
<feature type="transmembrane region" description="Helical" evidence="12">
    <location>
        <begin position="149"/>
        <end position="166"/>
    </location>
</feature>
<evidence type="ECO:0000256" key="10">
    <source>
        <dbReference type="ARBA" id="ARBA00023157"/>
    </source>
</evidence>
<evidence type="ECO:0000256" key="12">
    <source>
        <dbReference type="SAM" id="Phobius"/>
    </source>
</evidence>
<dbReference type="InterPro" id="IPR050450">
    <property type="entry name" value="COX15/CtaA_HemeA_synthase"/>
</dbReference>
<keyword evidence="5 12" id="KW-1133">Transmembrane helix</keyword>
<keyword evidence="4" id="KW-0479">Metal-binding</keyword>
<evidence type="ECO:0000256" key="5">
    <source>
        <dbReference type="ARBA" id="ARBA00022989"/>
    </source>
</evidence>
<evidence type="ECO:0000256" key="4">
    <source>
        <dbReference type="ARBA" id="ARBA00022723"/>
    </source>
</evidence>
<evidence type="ECO:0000256" key="1">
    <source>
        <dbReference type="ARBA" id="ARBA00004141"/>
    </source>
</evidence>
<feature type="transmembrane region" description="Helical" evidence="12">
    <location>
        <begin position="90"/>
        <end position="109"/>
    </location>
</feature>
<dbReference type="PANTHER" id="PTHR35457">
    <property type="entry name" value="HEME A SYNTHASE"/>
    <property type="match status" value="1"/>
</dbReference>
<evidence type="ECO:0000256" key="2">
    <source>
        <dbReference type="ARBA" id="ARBA00022475"/>
    </source>
</evidence>
<evidence type="ECO:0000313" key="13">
    <source>
        <dbReference type="EMBL" id="OBX36482.1"/>
    </source>
</evidence>
<dbReference type="InterPro" id="IPR003780">
    <property type="entry name" value="COX15/CtaA_fam"/>
</dbReference>
<dbReference type="PANTHER" id="PTHR35457:SF1">
    <property type="entry name" value="HEME A SYNTHASE"/>
    <property type="match status" value="1"/>
</dbReference>
<keyword evidence="7" id="KW-0408">Iron</keyword>
<evidence type="ECO:0000256" key="9">
    <source>
        <dbReference type="ARBA" id="ARBA00023136"/>
    </source>
</evidence>
<feature type="transmembrane region" description="Helical" evidence="12">
    <location>
        <begin position="21"/>
        <end position="40"/>
    </location>
</feature>
<reference evidence="13 14" key="1">
    <citation type="submission" date="2016-06" db="EMBL/GenBank/DDBJ databases">
        <title>Genome sequence of halotolerant plant growth promoting strain of Halomonas elongata HEK1 isolated from salterns of Rann of Kutch, Gujarat, India.</title>
        <authorList>
            <person name="Gaba S."/>
            <person name="Singh R.N."/>
            <person name="Abrol S."/>
            <person name="Kaushik R."/>
            <person name="Saxena A.K."/>
        </authorList>
    </citation>
    <scope>NUCLEOTIDE SEQUENCE [LARGE SCALE GENOMIC DNA]</scope>
    <source>
        <strain evidence="13 14">HEK1</strain>
    </source>
</reference>
<evidence type="ECO:0000256" key="6">
    <source>
        <dbReference type="ARBA" id="ARBA00023002"/>
    </source>
</evidence>
<dbReference type="PATRIC" id="fig|2746.7.peg.849"/>
<keyword evidence="9 12" id="KW-0472">Membrane</keyword>
<dbReference type="GO" id="GO:0016020">
    <property type="term" value="C:membrane"/>
    <property type="evidence" value="ECO:0007669"/>
    <property type="project" value="UniProtKB-SubCell"/>
</dbReference>
<accession>A0A1B8P2L3</accession>
<comment type="caution">
    <text evidence="13">The sequence shown here is derived from an EMBL/GenBank/DDBJ whole genome shotgun (WGS) entry which is preliminary data.</text>
</comment>
<dbReference type="GO" id="GO:0046872">
    <property type="term" value="F:metal ion binding"/>
    <property type="evidence" value="ECO:0007669"/>
    <property type="project" value="UniProtKB-KW"/>
</dbReference>
<dbReference type="Proteomes" id="UP000092504">
    <property type="component" value="Unassembled WGS sequence"/>
</dbReference>
<gene>
    <name evidence="13" type="primary">ctaA_2</name>
    <name evidence="13" type="ORF">A8U91_00824</name>
</gene>
<feature type="transmembrane region" description="Helical" evidence="12">
    <location>
        <begin position="121"/>
        <end position="143"/>
    </location>
</feature>
<keyword evidence="3 12" id="KW-0812">Transmembrane</keyword>
<dbReference type="EMBL" id="MAJD01000001">
    <property type="protein sequence ID" value="OBX36482.1"/>
    <property type="molecule type" value="Genomic_DNA"/>
</dbReference>
<evidence type="ECO:0000256" key="7">
    <source>
        <dbReference type="ARBA" id="ARBA00023004"/>
    </source>
</evidence>
<keyword evidence="6" id="KW-0560">Oxidoreductase</keyword>
<dbReference type="Pfam" id="PF02628">
    <property type="entry name" value="COX15-CtaA"/>
    <property type="match status" value="1"/>
</dbReference>
<organism evidence="13 14">
    <name type="scientific">Halomonas elongata</name>
    <dbReference type="NCBI Taxonomy" id="2746"/>
    <lineage>
        <taxon>Bacteria</taxon>
        <taxon>Pseudomonadati</taxon>
        <taxon>Pseudomonadota</taxon>
        <taxon>Gammaproteobacteria</taxon>
        <taxon>Oceanospirillales</taxon>
        <taxon>Halomonadaceae</taxon>
        <taxon>Halomonas</taxon>
    </lineage>
</organism>
<dbReference type="AlphaFoldDB" id="A0A1B8P2L3"/>
<evidence type="ECO:0000256" key="11">
    <source>
        <dbReference type="ARBA" id="ARBA00023444"/>
    </source>
</evidence>
<evidence type="ECO:0000256" key="3">
    <source>
        <dbReference type="ARBA" id="ARBA00022692"/>
    </source>
</evidence>
<dbReference type="GO" id="GO:0016491">
    <property type="term" value="F:oxidoreductase activity"/>
    <property type="evidence" value="ECO:0007669"/>
    <property type="project" value="UniProtKB-KW"/>
</dbReference>
<protein>
    <submittedName>
        <fullName evidence="13">Heme A synthase</fullName>
    </submittedName>
</protein>
<comment type="subcellular location">
    <subcellularLocation>
        <location evidence="1">Membrane</location>
        <topology evidence="1">Multi-pass membrane protein</topology>
    </subcellularLocation>
</comment>
<keyword evidence="8" id="KW-0350">Heme biosynthesis</keyword>
<proteinExistence type="predicted"/>
<comment type="pathway">
    <text evidence="11">Porphyrin-containing compound metabolism.</text>
</comment>
<evidence type="ECO:0000256" key="8">
    <source>
        <dbReference type="ARBA" id="ARBA00023133"/>
    </source>
</evidence>
<name>A0A1B8P2L3_HALEL</name>
<dbReference type="GO" id="GO:0006784">
    <property type="term" value="P:heme A biosynthetic process"/>
    <property type="evidence" value="ECO:0007669"/>
    <property type="project" value="InterPro"/>
</dbReference>
<feature type="transmembrane region" description="Helical" evidence="12">
    <location>
        <begin position="187"/>
        <end position="205"/>
    </location>
</feature>
<evidence type="ECO:0000313" key="14">
    <source>
        <dbReference type="Proteomes" id="UP000092504"/>
    </source>
</evidence>
<keyword evidence="2" id="KW-1003">Cell membrane</keyword>
<sequence length="235" mass="25587">MGGLADAYARSAIPGQVERTALVESAGGLLAALVVLAGAWTRLVDAGLGCPDWPGCYGQWVVPDSSRALMHSPDVPLDASKAWMEMLHRYLASSLGLLAIAVVVLGRRLRHHEGYPWRFSLGLLTLILVQGAFGAFTVTLRLWPQVVTLHLLGGMAVMGSFLWLYLRFRRLAVPGVARRRPRRLTPLWGLALVLLVLQLGLGGWTSSNYAGLACQGFPTCNAQWWPNMDWGKAST</sequence>